<name>A0ABW0PF73_9BURK</name>
<protein>
    <submittedName>
        <fullName evidence="1">Uncharacterized protein</fullName>
    </submittedName>
</protein>
<evidence type="ECO:0000313" key="1">
    <source>
        <dbReference type="EMBL" id="MFC5511150.1"/>
    </source>
</evidence>
<gene>
    <name evidence="1" type="ORF">ACFPOU_08415</name>
</gene>
<comment type="caution">
    <text evidence="1">The sequence shown here is derived from an EMBL/GenBank/DDBJ whole genome shotgun (WGS) entry which is preliminary data.</text>
</comment>
<dbReference type="EMBL" id="JBHSMS010000026">
    <property type="protein sequence ID" value="MFC5511150.1"/>
    <property type="molecule type" value="Genomic_DNA"/>
</dbReference>
<proteinExistence type="predicted"/>
<organism evidence="1 2">
    <name type="scientific">Massilia jejuensis</name>
    <dbReference type="NCBI Taxonomy" id="648894"/>
    <lineage>
        <taxon>Bacteria</taxon>
        <taxon>Pseudomonadati</taxon>
        <taxon>Pseudomonadota</taxon>
        <taxon>Betaproteobacteria</taxon>
        <taxon>Burkholderiales</taxon>
        <taxon>Oxalobacteraceae</taxon>
        <taxon>Telluria group</taxon>
        <taxon>Massilia</taxon>
    </lineage>
</organism>
<sequence>MRTYTLDQLVSVVLNGLERLPMIRAMRALEIGEDAIYALCSSEATRAGDIVRLYWDYGGAYGPQLERYLDSVIALQPCAARPDAPRYTLGQLAWIHAVGLFRDDMVRDMQAIGVPGEAAAQLAASATRHKTVLGIWQECGQHHGAAMERYLEARLASYTPGWPHAQPSTDSLVDDEAQHPAP</sequence>
<evidence type="ECO:0000313" key="2">
    <source>
        <dbReference type="Proteomes" id="UP001596031"/>
    </source>
</evidence>
<keyword evidence="2" id="KW-1185">Reference proteome</keyword>
<accession>A0ABW0PF73</accession>
<dbReference type="RefSeq" id="WP_379719432.1">
    <property type="nucleotide sequence ID" value="NZ_JBHSMS010000026.1"/>
</dbReference>
<reference evidence="2" key="1">
    <citation type="journal article" date="2019" name="Int. J. Syst. Evol. Microbiol.">
        <title>The Global Catalogue of Microorganisms (GCM) 10K type strain sequencing project: providing services to taxonomists for standard genome sequencing and annotation.</title>
        <authorList>
            <consortium name="The Broad Institute Genomics Platform"/>
            <consortium name="The Broad Institute Genome Sequencing Center for Infectious Disease"/>
            <person name="Wu L."/>
            <person name="Ma J."/>
        </authorList>
    </citation>
    <scope>NUCLEOTIDE SEQUENCE [LARGE SCALE GENOMIC DNA]</scope>
    <source>
        <strain evidence="2">CCUG 38813</strain>
    </source>
</reference>
<dbReference type="Proteomes" id="UP001596031">
    <property type="component" value="Unassembled WGS sequence"/>
</dbReference>